<evidence type="ECO:0000256" key="1">
    <source>
        <dbReference type="SAM" id="SignalP"/>
    </source>
</evidence>
<evidence type="ECO:0000313" key="3">
    <source>
        <dbReference type="Proteomes" id="UP000077763"/>
    </source>
</evidence>
<gene>
    <name evidence="2" type="ORF">A1353_16635</name>
</gene>
<comment type="caution">
    <text evidence="2">The sequence shown here is derived from an EMBL/GenBank/DDBJ whole genome shotgun (WGS) entry which is preliminary data.</text>
</comment>
<feature type="signal peptide" evidence="1">
    <location>
        <begin position="1"/>
        <end position="21"/>
    </location>
</feature>
<organism evidence="2 3">
    <name type="scientific">Methylomonas methanica</name>
    <dbReference type="NCBI Taxonomy" id="421"/>
    <lineage>
        <taxon>Bacteria</taxon>
        <taxon>Pseudomonadati</taxon>
        <taxon>Pseudomonadota</taxon>
        <taxon>Gammaproteobacteria</taxon>
        <taxon>Methylococcales</taxon>
        <taxon>Methylococcaceae</taxon>
        <taxon>Methylomonas</taxon>
    </lineage>
</organism>
<dbReference type="InterPro" id="IPR008972">
    <property type="entry name" value="Cupredoxin"/>
</dbReference>
<dbReference type="Proteomes" id="UP000077763">
    <property type="component" value="Unassembled WGS sequence"/>
</dbReference>
<sequence>MVKFVSLATLVCALSVNTVSAKEIQDHNQMMNHGDGHLMDMDGGMVMGQNTDTLPGGCDKIAATKEITVHAGHKYSEKFPGTMFAFDQQEFQFEPCTKLTVHFINEDDIRHQWMMHGLPKYLYPKGMFHLEVSGPGKVSGTLILPPGDKTYLVHCDIAQHMEKGMKAQLKVGKGSEDLPSIPGVTAAIFPDDYSGKPYDPVLDAPAPSTPVVAPAVTAAPAPVAAVDDSIISGTTVIGLAIGFIAAPWLAKRFKGMSAGEIIATVLEQVAHGVGYVIQLIGKLIKMVSGKNVIALPDK</sequence>
<accession>A0A177M9K6</accession>
<dbReference type="RefSeq" id="WP_064037253.1">
    <property type="nucleotide sequence ID" value="NZ_LUUH01000062.1"/>
</dbReference>
<dbReference type="EMBL" id="LUUH01000062">
    <property type="protein sequence ID" value="OAI02417.1"/>
    <property type="molecule type" value="Genomic_DNA"/>
</dbReference>
<evidence type="ECO:0000313" key="2">
    <source>
        <dbReference type="EMBL" id="OAI02417.1"/>
    </source>
</evidence>
<reference evidence="2 3" key="1">
    <citation type="submission" date="2016-03" db="EMBL/GenBank/DDBJ databases">
        <authorList>
            <person name="Ploux O."/>
        </authorList>
    </citation>
    <scope>NUCLEOTIDE SEQUENCE [LARGE SCALE GENOMIC DNA]</scope>
    <source>
        <strain evidence="2 3">R-45371</strain>
    </source>
</reference>
<dbReference type="Gene3D" id="2.60.40.420">
    <property type="entry name" value="Cupredoxins - blue copper proteins"/>
    <property type="match status" value="1"/>
</dbReference>
<proteinExistence type="predicted"/>
<dbReference type="SUPFAM" id="SSF49503">
    <property type="entry name" value="Cupredoxins"/>
    <property type="match status" value="1"/>
</dbReference>
<protein>
    <submittedName>
        <fullName evidence="2">Copper oxidase</fullName>
    </submittedName>
</protein>
<feature type="chain" id="PRO_5008067776" evidence="1">
    <location>
        <begin position="22"/>
        <end position="298"/>
    </location>
</feature>
<dbReference type="AlphaFoldDB" id="A0A177M9K6"/>
<name>A0A177M9K6_METMH</name>
<keyword evidence="1" id="KW-0732">Signal</keyword>